<keyword evidence="8 9" id="KW-0472">Membrane</keyword>
<dbReference type="SMART" id="SM00382">
    <property type="entry name" value="AAA"/>
    <property type="match status" value="1"/>
</dbReference>
<dbReference type="Pfam" id="PF08402">
    <property type="entry name" value="TOBE_2"/>
    <property type="match status" value="1"/>
</dbReference>
<dbReference type="GO" id="GO:0005524">
    <property type="term" value="F:ATP binding"/>
    <property type="evidence" value="ECO:0007669"/>
    <property type="project" value="UniProtKB-KW"/>
</dbReference>
<comment type="similarity">
    <text evidence="9">Belongs to the ABC transporter superfamily. Spermidine/putrescine importer (TC 3.A.1.11.1) family.</text>
</comment>
<name>A0A643EV04_9HYPH</name>
<dbReference type="RefSeq" id="WP_128094410.1">
    <property type="nucleotide sequence ID" value="NZ_JBHEEN010000009.1"/>
</dbReference>
<dbReference type="FunFam" id="3.40.50.300:FF:000425">
    <property type="entry name" value="Probable ABC transporter, ATP-binding subunit"/>
    <property type="match status" value="1"/>
</dbReference>
<comment type="subcellular location">
    <subcellularLocation>
        <location evidence="1">Cell inner membrane</location>
    </subcellularLocation>
</comment>
<dbReference type="PANTHER" id="PTHR42781">
    <property type="entry name" value="SPERMIDINE/PUTRESCINE IMPORT ATP-BINDING PROTEIN POTA"/>
    <property type="match status" value="1"/>
</dbReference>
<keyword evidence="5 9" id="KW-0547">Nucleotide-binding</keyword>
<dbReference type="Gene3D" id="2.40.50.100">
    <property type="match status" value="1"/>
</dbReference>
<comment type="caution">
    <text evidence="11">The sequence shown here is derived from an EMBL/GenBank/DDBJ whole genome shotgun (WGS) entry which is preliminary data.</text>
</comment>
<gene>
    <name evidence="9" type="primary">potA</name>
    <name evidence="11" type="ORF">F7Q93_18805</name>
</gene>
<evidence type="ECO:0000256" key="3">
    <source>
        <dbReference type="ARBA" id="ARBA00022475"/>
    </source>
</evidence>
<dbReference type="InterPro" id="IPR005893">
    <property type="entry name" value="PotA-like"/>
</dbReference>
<dbReference type="SUPFAM" id="SSF50331">
    <property type="entry name" value="MOP-like"/>
    <property type="match status" value="1"/>
</dbReference>
<evidence type="ECO:0000313" key="11">
    <source>
        <dbReference type="EMBL" id="KAB0568114.1"/>
    </source>
</evidence>
<evidence type="ECO:0000256" key="4">
    <source>
        <dbReference type="ARBA" id="ARBA00022519"/>
    </source>
</evidence>
<dbReference type="GO" id="GO:0016887">
    <property type="term" value="F:ATP hydrolysis activity"/>
    <property type="evidence" value="ECO:0007669"/>
    <property type="project" value="InterPro"/>
</dbReference>
<evidence type="ECO:0000256" key="9">
    <source>
        <dbReference type="RuleBase" id="RU364083"/>
    </source>
</evidence>
<dbReference type="GO" id="GO:0015697">
    <property type="term" value="P:quaternary ammonium group transport"/>
    <property type="evidence" value="ECO:0007669"/>
    <property type="project" value="UniProtKB-ARBA"/>
</dbReference>
<evidence type="ECO:0000259" key="10">
    <source>
        <dbReference type="PROSITE" id="PS50893"/>
    </source>
</evidence>
<dbReference type="GO" id="GO:0015417">
    <property type="term" value="F:ABC-type polyamine transporter activity"/>
    <property type="evidence" value="ECO:0007669"/>
    <property type="project" value="UniProtKB-EC"/>
</dbReference>
<dbReference type="SUPFAM" id="SSF52540">
    <property type="entry name" value="P-loop containing nucleoside triphosphate hydrolases"/>
    <property type="match status" value="1"/>
</dbReference>
<evidence type="ECO:0000256" key="5">
    <source>
        <dbReference type="ARBA" id="ARBA00022741"/>
    </source>
</evidence>
<evidence type="ECO:0000256" key="7">
    <source>
        <dbReference type="ARBA" id="ARBA00022967"/>
    </source>
</evidence>
<evidence type="ECO:0000256" key="2">
    <source>
        <dbReference type="ARBA" id="ARBA00022448"/>
    </source>
</evidence>
<comment type="subunit">
    <text evidence="9">The complex is composed of two ATP-binding proteins (PotA), two transmembrane proteins (PotB and PotC) and a solute-binding protein (PotD).</text>
</comment>
<comment type="catalytic activity">
    <reaction evidence="9">
        <text>ATP + H2O + polyamine-[polyamine-binding protein]Side 1 = ADP + phosphate + polyamineSide 2 + [polyamine-binding protein]Side 1.</text>
        <dbReference type="EC" id="7.6.2.11"/>
    </reaction>
</comment>
<organism evidence="11">
    <name type="scientific">Brucella pituitosa</name>
    <dbReference type="NCBI Taxonomy" id="571256"/>
    <lineage>
        <taxon>Bacteria</taxon>
        <taxon>Pseudomonadati</taxon>
        <taxon>Pseudomonadota</taxon>
        <taxon>Alphaproteobacteria</taxon>
        <taxon>Hyphomicrobiales</taxon>
        <taxon>Brucellaceae</taxon>
        <taxon>Brucella/Ochrobactrum group</taxon>
        <taxon>Brucella</taxon>
    </lineage>
</organism>
<dbReference type="InterPro" id="IPR008995">
    <property type="entry name" value="Mo/tungstate-bd_C_term_dom"/>
</dbReference>
<dbReference type="Pfam" id="PF00005">
    <property type="entry name" value="ABC_tran"/>
    <property type="match status" value="1"/>
</dbReference>
<dbReference type="InterPro" id="IPR003593">
    <property type="entry name" value="AAA+_ATPase"/>
</dbReference>
<dbReference type="GO" id="GO:0043190">
    <property type="term" value="C:ATP-binding cassette (ABC) transporter complex"/>
    <property type="evidence" value="ECO:0007669"/>
    <property type="project" value="InterPro"/>
</dbReference>
<keyword evidence="3 9" id="KW-1003">Cell membrane</keyword>
<dbReference type="PROSITE" id="PS50893">
    <property type="entry name" value="ABC_TRANSPORTER_2"/>
    <property type="match status" value="1"/>
</dbReference>
<evidence type="ECO:0000256" key="1">
    <source>
        <dbReference type="ARBA" id="ARBA00004533"/>
    </source>
</evidence>
<sequence>MSLHSQDGASALVLRAVTKRFGSNIAVDCLDLTIEAGKLVSLLGPSGCGKTTTLRMVAGFESTDSGTIQIGGTNVTNLPPHRRRLGMVFQNYSLFPHRTVAENIGFGLKMQGAAKAERDERIKSMLDLIQLSGRGDAFPSQLSGGQQQRVALARSLVVNPKVLLLDEPLSALDKSLRESMQFEIRAMQARLGITTLLVTHDQEEALSMADQVAVMNKGRILQLGTPGEIYDKPQSRFVAEFLGASNIFEGETSPDGSSLLIGGRKGSVTIPLATRYPSSQPLTLSIRPERIVPVSDGNGLLNGRVVGAVFRGNYAAYQIDVLALGREIFIYRQAESRLGELAYHLNEEITLGWNPQDAVVVTPE</sequence>
<keyword evidence="4" id="KW-0997">Cell inner membrane</keyword>
<dbReference type="InterPro" id="IPR013611">
    <property type="entry name" value="Transp-assoc_OB_typ2"/>
</dbReference>
<dbReference type="PANTHER" id="PTHR42781:SF4">
    <property type="entry name" value="SPERMIDINE_PUTRESCINE IMPORT ATP-BINDING PROTEIN POTA"/>
    <property type="match status" value="1"/>
</dbReference>
<dbReference type="Gene3D" id="3.40.50.300">
    <property type="entry name" value="P-loop containing nucleotide triphosphate hydrolases"/>
    <property type="match status" value="1"/>
</dbReference>
<dbReference type="InterPro" id="IPR027417">
    <property type="entry name" value="P-loop_NTPase"/>
</dbReference>
<dbReference type="NCBIfam" id="TIGR01187">
    <property type="entry name" value="potA"/>
    <property type="match status" value="1"/>
</dbReference>
<dbReference type="InterPro" id="IPR017871">
    <property type="entry name" value="ABC_transporter-like_CS"/>
</dbReference>
<reference evidence="11" key="1">
    <citation type="submission" date="2019-09" db="EMBL/GenBank/DDBJ databases">
        <title>Draft genome sequences of 48 bacterial type strains from the CCUG.</title>
        <authorList>
            <person name="Tunovic T."/>
            <person name="Pineiro-Iglesias B."/>
            <person name="Unosson C."/>
            <person name="Inganas E."/>
            <person name="Ohlen M."/>
            <person name="Cardew S."/>
            <person name="Jensie-Markopoulos S."/>
            <person name="Salva-Serra F."/>
            <person name="Jaen-Luchoro D."/>
            <person name="Karlsson R."/>
            <person name="Svensson-Stadler L."/>
            <person name="Chun J."/>
            <person name="Moore E."/>
        </authorList>
    </citation>
    <scope>NUCLEOTIDE SEQUENCE</scope>
    <source>
        <strain evidence="11">CCUG 50899</strain>
    </source>
</reference>
<dbReference type="InterPro" id="IPR003439">
    <property type="entry name" value="ABC_transporter-like_ATP-bd"/>
</dbReference>
<keyword evidence="6 9" id="KW-0067">ATP-binding</keyword>
<keyword evidence="2 9" id="KW-0813">Transport</keyword>
<dbReference type="EC" id="7.6.2.11" evidence="9"/>
<dbReference type="AlphaFoldDB" id="A0A643EV04"/>
<protein>
    <recommendedName>
        <fullName evidence="9">Spermidine/putrescine import ATP-binding protein PotA</fullName>
        <ecNumber evidence="9">7.6.2.11</ecNumber>
    </recommendedName>
</protein>
<proteinExistence type="inferred from homology"/>
<dbReference type="EMBL" id="VZPE01000009">
    <property type="protein sequence ID" value="KAB0568114.1"/>
    <property type="molecule type" value="Genomic_DNA"/>
</dbReference>
<comment type="function">
    <text evidence="9">Part of the ABC transporter complex PotABCD involved in spermidine/putrescine import. Responsible for energy coupling to the transport system.</text>
</comment>
<dbReference type="InterPro" id="IPR050093">
    <property type="entry name" value="ABC_SmlMolc_Importer"/>
</dbReference>
<evidence type="ECO:0000256" key="8">
    <source>
        <dbReference type="ARBA" id="ARBA00023136"/>
    </source>
</evidence>
<dbReference type="PROSITE" id="PS00211">
    <property type="entry name" value="ABC_TRANSPORTER_1"/>
    <property type="match status" value="1"/>
</dbReference>
<evidence type="ECO:0000256" key="6">
    <source>
        <dbReference type="ARBA" id="ARBA00022840"/>
    </source>
</evidence>
<accession>A0A643EV04</accession>
<keyword evidence="7 9" id="KW-1278">Translocase</keyword>
<feature type="domain" description="ABC transporter" evidence="10">
    <location>
        <begin position="12"/>
        <end position="242"/>
    </location>
</feature>